<dbReference type="Pfam" id="PF12802">
    <property type="entry name" value="MarR_2"/>
    <property type="match status" value="1"/>
</dbReference>
<name>S3BG08_9BURK</name>
<comment type="caution">
    <text evidence="2">The sequence shown here is derived from an EMBL/GenBank/DDBJ whole genome shotgun (WGS) entry which is preliminary data.</text>
</comment>
<dbReference type="Proteomes" id="UP000014400">
    <property type="component" value="Unassembled WGS sequence"/>
</dbReference>
<dbReference type="Gene3D" id="1.10.10.10">
    <property type="entry name" value="Winged helix-like DNA-binding domain superfamily/Winged helix DNA-binding domain"/>
    <property type="match status" value="1"/>
</dbReference>
<dbReference type="InterPro" id="IPR036388">
    <property type="entry name" value="WH-like_DNA-bd_sf"/>
</dbReference>
<dbReference type="PANTHER" id="PTHR33164">
    <property type="entry name" value="TRANSCRIPTIONAL REGULATOR, MARR FAMILY"/>
    <property type="match status" value="1"/>
</dbReference>
<dbReference type="InterPro" id="IPR039422">
    <property type="entry name" value="MarR/SlyA-like"/>
</dbReference>
<protein>
    <recommendedName>
        <fullName evidence="1">HTH marR-type domain-containing protein</fullName>
    </recommendedName>
</protein>
<accession>S3BG08</accession>
<organism evidence="2 3">
    <name type="scientific">Sutterella wadsworthensis HGA0223</name>
    <dbReference type="NCBI Taxonomy" id="1203554"/>
    <lineage>
        <taxon>Bacteria</taxon>
        <taxon>Pseudomonadati</taxon>
        <taxon>Pseudomonadota</taxon>
        <taxon>Betaproteobacteria</taxon>
        <taxon>Burkholderiales</taxon>
        <taxon>Sutterellaceae</taxon>
        <taxon>Sutterella</taxon>
    </lineage>
</organism>
<dbReference type="GO" id="GO:0006950">
    <property type="term" value="P:response to stress"/>
    <property type="evidence" value="ECO:0007669"/>
    <property type="project" value="TreeGrafter"/>
</dbReference>
<dbReference type="GeneID" id="64060406"/>
<dbReference type="PROSITE" id="PS50995">
    <property type="entry name" value="HTH_MARR_2"/>
    <property type="match status" value="1"/>
</dbReference>
<evidence type="ECO:0000259" key="1">
    <source>
        <dbReference type="PROSITE" id="PS50995"/>
    </source>
</evidence>
<dbReference type="AlphaFoldDB" id="S3BG08"/>
<dbReference type="STRING" id="1203554.HMPREF1476_01807"/>
<dbReference type="HOGENOM" id="CLU_083287_27_3_4"/>
<dbReference type="SMART" id="SM00347">
    <property type="entry name" value="HTH_MARR"/>
    <property type="match status" value="1"/>
</dbReference>
<dbReference type="InterPro" id="IPR000835">
    <property type="entry name" value="HTH_MarR-typ"/>
</dbReference>
<dbReference type="InterPro" id="IPR036390">
    <property type="entry name" value="WH_DNA-bd_sf"/>
</dbReference>
<dbReference type="eggNOG" id="COG1846">
    <property type="taxonomic scope" value="Bacteria"/>
</dbReference>
<dbReference type="EMBL" id="ATCF01000026">
    <property type="protein sequence ID" value="EPD98260.1"/>
    <property type="molecule type" value="Genomic_DNA"/>
</dbReference>
<evidence type="ECO:0000313" key="3">
    <source>
        <dbReference type="Proteomes" id="UP000014400"/>
    </source>
</evidence>
<dbReference type="GO" id="GO:0003700">
    <property type="term" value="F:DNA-binding transcription factor activity"/>
    <property type="evidence" value="ECO:0007669"/>
    <property type="project" value="InterPro"/>
</dbReference>
<dbReference type="PATRIC" id="fig|1203554.3.peg.1891"/>
<proteinExistence type="predicted"/>
<evidence type="ECO:0000313" key="2">
    <source>
        <dbReference type="EMBL" id="EPD98260.1"/>
    </source>
</evidence>
<dbReference type="RefSeq" id="WP_005430408.1">
    <property type="nucleotide sequence ID" value="NZ_KE150480.1"/>
</dbReference>
<dbReference type="PANTHER" id="PTHR33164:SF104">
    <property type="entry name" value="TRANSCRIPTIONAL REGULATORY PROTEIN"/>
    <property type="match status" value="1"/>
</dbReference>
<dbReference type="SUPFAM" id="SSF46785">
    <property type="entry name" value="Winged helix' DNA-binding domain"/>
    <property type="match status" value="1"/>
</dbReference>
<keyword evidence="3" id="KW-1185">Reference proteome</keyword>
<reference evidence="2 3" key="1">
    <citation type="submission" date="2013-04" db="EMBL/GenBank/DDBJ databases">
        <title>The Genome Sequence of Sutterella wadsworthensis HGA0223.</title>
        <authorList>
            <consortium name="The Broad Institute Genomics Platform"/>
            <person name="Earl A."/>
            <person name="Ward D."/>
            <person name="Feldgarden M."/>
            <person name="Gevers D."/>
            <person name="Schmidt T.M."/>
            <person name="Dover J."/>
            <person name="Dai D."/>
            <person name="Walker B."/>
            <person name="Young S."/>
            <person name="Zeng Q."/>
            <person name="Gargeya S."/>
            <person name="Fitzgerald M."/>
            <person name="Haas B."/>
            <person name="Abouelleil A."/>
            <person name="Allen A.W."/>
            <person name="Alvarado L."/>
            <person name="Arachchi H.M."/>
            <person name="Berlin A.M."/>
            <person name="Chapman S.B."/>
            <person name="Gainer-Dewar J."/>
            <person name="Goldberg J."/>
            <person name="Griggs A."/>
            <person name="Gujja S."/>
            <person name="Hansen M."/>
            <person name="Howarth C."/>
            <person name="Imamovic A."/>
            <person name="Ireland A."/>
            <person name="Larimer J."/>
            <person name="McCowan C."/>
            <person name="Murphy C."/>
            <person name="Pearson M."/>
            <person name="Poon T.W."/>
            <person name="Priest M."/>
            <person name="Roberts A."/>
            <person name="Saif S."/>
            <person name="Shea T."/>
            <person name="Sisk P."/>
            <person name="Sykes S."/>
            <person name="Wortman J."/>
            <person name="Nusbaum C."/>
            <person name="Birren B."/>
        </authorList>
    </citation>
    <scope>NUCLEOTIDE SEQUENCE [LARGE SCALE GENOMIC DNA]</scope>
    <source>
        <strain evidence="2 3">HGA0223</strain>
    </source>
</reference>
<sequence>MELQYAQPPSHEDILRVIRRNLNTEPSCEKVSCIEMSFLLQMVDLERRNMVFSNLTKSTGVTEGKFALLMVLHDAGMPLPVGELAARLRVSTPTASTMLQRMLVSPEKLIVKTPSATDARSTLIALTDAGQKYLTDLLPGHFQRVEAFASVLSPEERLELIGLLRKLLVRR</sequence>
<gene>
    <name evidence="2" type="ORF">HMPREF1476_01807</name>
</gene>
<feature type="domain" description="HTH marR-type" evidence="1">
    <location>
        <begin position="33"/>
        <end position="169"/>
    </location>
</feature>